<dbReference type="SUPFAM" id="SSF53098">
    <property type="entry name" value="Ribonuclease H-like"/>
    <property type="match status" value="1"/>
</dbReference>
<dbReference type="InterPro" id="IPR019288">
    <property type="entry name" value="3'-5'_exonuclease_PolB-like"/>
</dbReference>
<dbReference type="GO" id="GO:0003676">
    <property type="term" value="F:nucleic acid binding"/>
    <property type="evidence" value="ECO:0007669"/>
    <property type="project" value="InterPro"/>
</dbReference>
<dbReference type="InterPro" id="IPR012337">
    <property type="entry name" value="RNaseH-like_sf"/>
</dbReference>
<dbReference type="Proteomes" id="UP000028839">
    <property type="component" value="Unassembled WGS sequence"/>
</dbReference>
<keyword evidence="2" id="KW-0269">Exonuclease</keyword>
<dbReference type="Gene3D" id="3.30.420.10">
    <property type="entry name" value="Ribonuclease H-like superfamily/Ribonuclease H"/>
    <property type="match status" value="1"/>
</dbReference>
<dbReference type="CDD" id="cd05782">
    <property type="entry name" value="DNA_polB_like1_exo"/>
    <property type="match status" value="1"/>
</dbReference>
<evidence type="ECO:0000313" key="2">
    <source>
        <dbReference type="EMBL" id="KFI20289.1"/>
    </source>
</evidence>
<dbReference type="Pfam" id="PF10108">
    <property type="entry name" value="DNA_pol_B_exo2"/>
    <property type="match status" value="1"/>
</dbReference>
<dbReference type="HOGENOM" id="CLU_069554_1_0_6"/>
<keyword evidence="2" id="KW-0378">Hydrolase</keyword>
<proteinExistence type="predicted"/>
<evidence type="ECO:0000259" key="1">
    <source>
        <dbReference type="Pfam" id="PF10108"/>
    </source>
</evidence>
<dbReference type="EMBL" id="JPGN01000023">
    <property type="protein sequence ID" value="KFI20289.1"/>
    <property type="molecule type" value="Genomic_DNA"/>
</dbReference>
<dbReference type="InterPro" id="IPR036397">
    <property type="entry name" value="RNaseH_sf"/>
</dbReference>
<keyword evidence="2" id="KW-0540">Nuclease</keyword>
<gene>
    <name evidence="2" type="ORF">IB75_04035</name>
</gene>
<dbReference type="OrthoDB" id="13288at2"/>
<organism evidence="2 3">
    <name type="scientific">Nitrosococcus oceani C-27</name>
    <dbReference type="NCBI Taxonomy" id="314279"/>
    <lineage>
        <taxon>Bacteria</taxon>
        <taxon>Pseudomonadati</taxon>
        <taxon>Pseudomonadota</taxon>
        <taxon>Gammaproteobacteria</taxon>
        <taxon>Chromatiales</taxon>
        <taxon>Chromatiaceae</taxon>
        <taxon>Nitrosococcus</taxon>
    </lineage>
</organism>
<comment type="caution">
    <text evidence="2">The sequence shown here is derived from an EMBL/GenBank/DDBJ whole genome shotgun (WGS) entry which is preliminary data.</text>
</comment>
<sequence length="257" mass="29601">MNVFVFDIETVPDVEGARRFYGLEGLDDAAVAEIMFSKRRQETGGGEFLRLHLHRIAAISVALRSQDRFKVWSLGDPASPEEELIQRFFDGIEKFVPTLVSWNGSAFDLPVIHYRALLHGIGGARYWEIGEKEQSFRWNNYLNRYHQRHLDLMDVLSGYQTRAVAPLDEIATLLGFPGKMGMSGAKVWDLFQSGELEAIRNYCETDVLNTYLVFLRFELIRGQLEKATYQQECQRVREVIGAENKTHFSEFLALWNI</sequence>
<accession>A0A0E2Z489</accession>
<dbReference type="AlphaFoldDB" id="A0A0E2Z489"/>
<dbReference type="GO" id="GO:0004527">
    <property type="term" value="F:exonuclease activity"/>
    <property type="evidence" value="ECO:0007669"/>
    <property type="project" value="UniProtKB-KW"/>
</dbReference>
<feature type="domain" description="Predicted 3'-5' exonuclease PolB-like" evidence="1">
    <location>
        <begin position="47"/>
        <end position="255"/>
    </location>
</feature>
<reference evidence="2 3" key="1">
    <citation type="submission" date="2014-07" db="EMBL/GenBank/DDBJ databases">
        <title>Comparative analysis of Nitrosococcus oceani genome inventories of strains from Pacific and Atlantic gyres.</title>
        <authorList>
            <person name="Lim C.K."/>
            <person name="Wang L."/>
            <person name="Sayavedra-Soto L.A."/>
            <person name="Klotz M.G."/>
        </authorList>
    </citation>
    <scope>NUCLEOTIDE SEQUENCE [LARGE SCALE GENOMIC DNA]</scope>
    <source>
        <strain evidence="2 3">C-27</strain>
    </source>
</reference>
<protein>
    <submittedName>
        <fullName evidence="2">3'-5' exonuclease</fullName>
    </submittedName>
</protein>
<evidence type="ECO:0000313" key="3">
    <source>
        <dbReference type="Proteomes" id="UP000028839"/>
    </source>
</evidence>
<name>A0A0E2Z489_9GAMM</name>